<dbReference type="RefSeq" id="WP_141482653.1">
    <property type="nucleotide sequence ID" value="NZ_VICD02000219.1"/>
</dbReference>
<dbReference type="GO" id="GO:0005886">
    <property type="term" value="C:plasma membrane"/>
    <property type="evidence" value="ECO:0007669"/>
    <property type="project" value="UniProtKB-SubCell"/>
</dbReference>
<evidence type="ECO:0000256" key="3">
    <source>
        <dbReference type="ARBA" id="ARBA00022692"/>
    </source>
</evidence>
<dbReference type="GO" id="GO:0022857">
    <property type="term" value="F:transmembrane transporter activity"/>
    <property type="evidence" value="ECO:0007669"/>
    <property type="project" value="InterPro"/>
</dbReference>
<keyword evidence="4" id="KW-1133">Transmembrane helix</keyword>
<sequence length="124" mass="13319">MKNLFAWTMVVATVLLTTYGQLVIKWQVTSGTSAPPAFAAKWPPVAALLLKPWIISALLAAFAASLCWMLAMSRLELSRAYPFMALNFILVSYLAVPFFGEAMTGPKVAGLALIIIGLIVSSQG</sequence>
<protein>
    <submittedName>
        <fullName evidence="6">EamA family transporter</fullName>
    </submittedName>
</protein>
<evidence type="ECO:0000313" key="7">
    <source>
        <dbReference type="Proteomes" id="UP000320431"/>
    </source>
</evidence>
<comment type="caution">
    <text evidence="6">The sequence shown here is derived from an EMBL/GenBank/DDBJ whole genome shotgun (WGS) entry which is preliminary data.</text>
</comment>
<keyword evidence="3" id="KW-0812">Transmembrane</keyword>
<dbReference type="InterPro" id="IPR037185">
    <property type="entry name" value="EmrE-like"/>
</dbReference>
<reference evidence="6 7" key="1">
    <citation type="submission" date="2019-10" db="EMBL/GenBank/DDBJ databases">
        <title>Lysobacter alkalisoli sp. nov., isolated from saline-alkaline soil.</title>
        <authorList>
            <person name="Sun J.-Q."/>
        </authorList>
    </citation>
    <scope>NUCLEOTIDE SEQUENCE [LARGE SCALE GENOMIC DNA]</scope>
    <source>
        <strain evidence="6 7">KCTC 42381</strain>
    </source>
</reference>
<evidence type="ECO:0000313" key="6">
    <source>
        <dbReference type="EMBL" id="KAB8179316.1"/>
    </source>
</evidence>
<name>A0A508AFJ4_9GAMM</name>
<dbReference type="PANTHER" id="PTHR30561:SF9">
    <property type="entry name" value="4-AMINO-4-DEOXY-L-ARABINOSE-PHOSPHOUNDECAPRENOL FLIPPASE SUBUNIT ARNF-RELATED"/>
    <property type="match status" value="1"/>
</dbReference>
<dbReference type="Gene3D" id="1.10.3730.20">
    <property type="match status" value="1"/>
</dbReference>
<evidence type="ECO:0000256" key="1">
    <source>
        <dbReference type="ARBA" id="ARBA00004651"/>
    </source>
</evidence>
<comment type="subcellular location">
    <subcellularLocation>
        <location evidence="1">Cell membrane</location>
        <topology evidence="1">Multi-pass membrane protein</topology>
    </subcellularLocation>
</comment>
<keyword evidence="5" id="KW-0472">Membrane</keyword>
<keyword evidence="2" id="KW-1003">Cell membrane</keyword>
<dbReference type="InterPro" id="IPR000390">
    <property type="entry name" value="Small_drug/metabolite_transptr"/>
</dbReference>
<evidence type="ECO:0000256" key="4">
    <source>
        <dbReference type="ARBA" id="ARBA00022989"/>
    </source>
</evidence>
<dbReference type="SUPFAM" id="SSF103481">
    <property type="entry name" value="Multidrug resistance efflux transporter EmrE"/>
    <property type="match status" value="1"/>
</dbReference>
<dbReference type="PANTHER" id="PTHR30561">
    <property type="entry name" value="SMR FAMILY PROTON-DEPENDENT DRUG EFFLUX TRANSPORTER SUGE"/>
    <property type="match status" value="1"/>
</dbReference>
<evidence type="ECO:0000256" key="5">
    <source>
        <dbReference type="ARBA" id="ARBA00023136"/>
    </source>
</evidence>
<accession>A0A508AFJ4</accession>
<dbReference type="AlphaFoldDB" id="A0A508AFJ4"/>
<dbReference type="EMBL" id="VICD02000219">
    <property type="protein sequence ID" value="KAB8179316.1"/>
    <property type="molecule type" value="Genomic_DNA"/>
</dbReference>
<evidence type="ECO:0000256" key="2">
    <source>
        <dbReference type="ARBA" id="ARBA00022475"/>
    </source>
</evidence>
<proteinExistence type="predicted"/>
<organism evidence="6 7">
    <name type="scientific">Marilutibacter maris</name>
    <dbReference type="NCBI Taxonomy" id="1605891"/>
    <lineage>
        <taxon>Bacteria</taxon>
        <taxon>Pseudomonadati</taxon>
        <taxon>Pseudomonadota</taxon>
        <taxon>Gammaproteobacteria</taxon>
        <taxon>Lysobacterales</taxon>
        <taxon>Lysobacteraceae</taxon>
        <taxon>Marilutibacter</taxon>
    </lineage>
</organism>
<dbReference type="Proteomes" id="UP000320431">
    <property type="component" value="Unassembled WGS sequence"/>
</dbReference>
<gene>
    <name evidence="6" type="ORF">FKV24_012860</name>
</gene>